<dbReference type="VEuPathDB" id="MicrosporidiaDB:A0H76_1958"/>
<evidence type="ECO:0000256" key="1">
    <source>
        <dbReference type="ARBA" id="ARBA00022980"/>
    </source>
</evidence>
<dbReference type="GO" id="GO:0003735">
    <property type="term" value="F:structural constituent of ribosome"/>
    <property type="evidence" value="ECO:0007669"/>
    <property type="project" value="UniProtKB-UniRule"/>
</dbReference>
<evidence type="ECO:0000313" key="6">
    <source>
        <dbReference type="EMBL" id="ORD98757.1"/>
    </source>
</evidence>
<dbReference type="OrthoDB" id="199599at2759"/>
<proteinExistence type="inferred from homology"/>
<evidence type="ECO:0000313" key="4">
    <source>
        <dbReference type="EMBL" id="ORD97951.1"/>
    </source>
</evidence>
<dbReference type="VEuPathDB" id="MicrosporidiaDB:A0H76_128"/>
<dbReference type="EMBL" id="LTAI01000923">
    <property type="protein sequence ID" value="ORD98204.1"/>
    <property type="molecule type" value="Genomic_DNA"/>
</dbReference>
<organism evidence="5 8">
    <name type="scientific">Hepatospora eriocheir</name>
    <dbReference type="NCBI Taxonomy" id="1081669"/>
    <lineage>
        <taxon>Eukaryota</taxon>
        <taxon>Fungi</taxon>
        <taxon>Fungi incertae sedis</taxon>
        <taxon>Microsporidia</taxon>
        <taxon>Hepatosporidae</taxon>
        <taxon>Hepatospora</taxon>
    </lineage>
</organism>
<sequence length="62" mass="7088">MPGISINKAGKVRAQTPVVKKAIKHRKKTGRAAKRVKFEKRIEMGYFTNNGLVKFNNNLKFE</sequence>
<dbReference type="GO" id="GO:1990904">
    <property type="term" value="C:ribonucleoprotein complex"/>
    <property type="evidence" value="ECO:0007669"/>
    <property type="project" value="UniProtKB-KW"/>
</dbReference>
<keyword evidence="2 3" id="KW-0687">Ribonucleoprotein</keyword>
<comment type="similarity">
    <text evidence="3">Belongs to the eukaryotic ribosomal protein eS30 family.</text>
</comment>
<keyword evidence="7" id="KW-1185">Reference proteome</keyword>
<dbReference type="GO" id="GO:0006412">
    <property type="term" value="P:translation"/>
    <property type="evidence" value="ECO:0007669"/>
    <property type="project" value="InterPro"/>
</dbReference>
<evidence type="ECO:0000256" key="3">
    <source>
        <dbReference type="RuleBase" id="RU364011"/>
    </source>
</evidence>
<dbReference type="Proteomes" id="UP000192356">
    <property type="component" value="Unassembled WGS sequence"/>
</dbReference>
<accession>A0A1X0QEV8</accession>
<evidence type="ECO:0000313" key="5">
    <source>
        <dbReference type="EMBL" id="ORD98204.1"/>
    </source>
</evidence>
<comment type="caution">
    <text evidence="5">The sequence shown here is derived from an EMBL/GenBank/DDBJ whole genome shotgun (WGS) entry which is preliminary data.</text>
</comment>
<name>A0A1X0QEV8_9MICR</name>
<reference evidence="7 8" key="1">
    <citation type="journal article" date="2017" name="Environ. Microbiol.">
        <title>Decay of the glycolytic pathway and adaptation to intranuclear parasitism within Enterocytozoonidae microsporidia.</title>
        <authorList>
            <person name="Wiredu Boakye D."/>
            <person name="Jaroenlak P."/>
            <person name="Prachumwat A."/>
            <person name="Williams T.A."/>
            <person name="Bateman K.S."/>
            <person name="Itsathitphaisarn O."/>
            <person name="Sritunyalucksana K."/>
            <person name="Paszkiewicz K.H."/>
            <person name="Moore K.A."/>
            <person name="Stentiford G.D."/>
            <person name="Williams B.A."/>
        </authorList>
    </citation>
    <scope>NUCLEOTIDE SEQUENCE [LARGE SCALE GENOMIC DNA]</scope>
    <source>
        <strain evidence="8">canceri</strain>
        <strain evidence="5">Canceri</strain>
        <strain evidence="4 7">GB1</strain>
    </source>
</reference>
<evidence type="ECO:0000313" key="7">
    <source>
        <dbReference type="Proteomes" id="UP000192356"/>
    </source>
</evidence>
<dbReference type="AlphaFoldDB" id="A0A1X0QEV8"/>
<dbReference type="VEuPathDB" id="MicrosporidiaDB:HERIO_207"/>
<dbReference type="Pfam" id="PF04758">
    <property type="entry name" value="Ribosomal_S30"/>
    <property type="match status" value="1"/>
</dbReference>
<dbReference type="GO" id="GO:0005840">
    <property type="term" value="C:ribosome"/>
    <property type="evidence" value="ECO:0007669"/>
    <property type="project" value="UniProtKB-KW"/>
</dbReference>
<dbReference type="InterPro" id="IPR006846">
    <property type="entry name" value="Ribosomal_eS30"/>
</dbReference>
<protein>
    <recommendedName>
        <fullName evidence="3">40S ribosomal protein S30</fullName>
    </recommendedName>
</protein>
<dbReference type="Proteomes" id="UP000192501">
    <property type="component" value="Unassembled WGS sequence"/>
</dbReference>
<dbReference type="EMBL" id="LTAI01000460">
    <property type="protein sequence ID" value="ORD98757.1"/>
    <property type="molecule type" value="Genomic_DNA"/>
</dbReference>
<keyword evidence="1 3" id="KW-0689">Ribosomal protein</keyword>
<evidence type="ECO:0000256" key="2">
    <source>
        <dbReference type="ARBA" id="ARBA00023274"/>
    </source>
</evidence>
<evidence type="ECO:0000313" key="8">
    <source>
        <dbReference type="Proteomes" id="UP000192501"/>
    </source>
</evidence>
<dbReference type="EMBL" id="LVKB01000005">
    <property type="protein sequence ID" value="ORD97951.1"/>
    <property type="molecule type" value="Genomic_DNA"/>
</dbReference>
<gene>
    <name evidence="5" type="ORF">A0H76_128</name>
    <name evidence="6" type="ORF">A0H76_1958</name>
    <name evidence="4" type="ORF">HERIO_207</name>
</gene>